<protein>
    <recommendedName>
        <fullName evidence="3">F-box domain-containing protein</fullName>
    </recommendedName>
</protein>
<accession>A0A2G5SRH1</accession>
<evidence type="ECO:0000313" key="2">
    <source>
        <dbReference type="Proteomes" id="UP000230233"/>
    </source>
</evidence>
<keyword evidence="2" id="KW-1185">Reference proteome</keyword>
<sequence length="327" mass="38294">MDTNQRPKPLRLLELPTDLQHDIIRNMNFLAIFHLSTFRAFRRNAGKRRYWTELCLKLEKDSEKDCIDVLQNETRVERILLHNDAVASEHRAGDKLVVAHSVTDLAKKIKGKHEDPREHVLRHLLQVFHFKTKKLDCKRDINEQKDSFVWNSIPMFDMVYLSGGSFWSSDHINMASEEIEIFLRRIKSDYYGIAVSVDDKSYKCRRAFGTQCLRLQHTTNWLEIDNILARENNLMNIDLCKLSDSQANSMLKQWIYGNCGDFLVMMLNAEHTFSEAETFKDIDLKAWEPSEEDEDPKLLGQTGKLACIRRKCDGESMELFEYPLLFN</sequence>
<proteinExistence type="predicted"/>
<name>A0A2G5SRH1_9PELO</name>
<dbReference type="AlphaFoldDB" id="A0A2G5SRH1"/>
<reference evidence="2" key="1">
    <citation type="submission" date="2017-10" db="EMBL/GenBank/DDBJ databases">
        <title>Rapid genome shrinkage in a self-fertile nematode reveals novel sperm competition proteins.</title>
        <authorList>
            <person name="Yin D."/>
            <person name="Schwarz E.M."/>
            <person name="Thomas C.G."/>
            <person name="Felde R.L."/>
            <person name="Korf I.F."/>
            <person name="Cutter A.D."/>
            <person name="Schartner C.M."/>
            <person name="Ralston E.J."/>
            <person name="Meyer B.J."/>
            <person name="Haag E.S."/>
        </authorList>
    </citation>
    <scope>NUCLEOTIDE SEQUENCE [LARGE SCALE GENOMIC DNA]</scope>
    <source>
        <strain evidence="2">JU1422</strain>
    </source>
</reference>
<organism evidence="1 2">
    <name type="scientific">Caenorhabditis nigoni</name>
    <dbReference type="NCBI Taxonomy" id="1611254"/>
    <lineage>
        <taxon>Eukaryota</taxon>
        <taxon>Metazoa</taxon>
        <taxon>Ecdysozoa</taxon>
        <taxon>Nematoda</taxon>
        <taxon>Chromadorea</taxon>
        <taxon>Rhabditida</taxon>
        <taxon>Rhabditina</taxon>
        <taxon>Rhabditomorpha</taxon>
        <taxon>Rhabditoidea</taxon>
        <taxon>Rhabditidae</taxon>
        <taxon>Peloderinae</taxon>
        <taxon>Caenorhabditis</taxon>
    </lineage>
</organism>
<dbReference type="EMBL" id="PDUG01000006">
    <property type="protein sequence ID" value="PIC17578.1"/>
    <property type="molecule type" value="Genomic_DNA"/>
</dbReference>
<comment type="caution">
    <text evidence="1">The sequence shown here is derived from an EMBL/GenBank/DDBJ whole genome shotgun (WGS) entry which is preliminary data.</text>
</comment>
<dbReference type="PANTHER" id="PTHR21503">
    <property type="entry name" value="F-BOX-CONTAINING HYPOTHETICAL PROTEIN C.ELEGANS"/>
    <property type="match status" value="1"/>
</dbReference>
<gene>
    <name evidence="1" type="primary">Cnig_chr_X.g23774</name>
    <name evidence="1" type="ORF">B9Z55_023774</name>
</gene>
<evidence type="ECO:0000313" key="1">
    <source>
        <dbReference type="EMBL" id="PIC17578.1"/>
    </source>
</evidence>
<dbReference type="Proteomes" id="UP000230233">
    <property type="component" value="Chromosome X"/>
</dbReference>
<evidence type="ECO:0008006" key="3">
    <source>
        <dbReference type="Google" id="ProtNLM"/>
    </source>
</evidence>
<dbReference type="PANTHER" id="PTHR21503:SF8">
    <property type="entry name" value="F-BOX ASSOCIATED DOMAIN-CONTAINING PROTEIN-RELATED"/>
    <property type="match status" value="1"/>
</dbReference>